<dbReference type="InterPro" id="IPR004860">
    <property type="entry name" value="LAGLIDADG_dom"/>
</dbReference>
<dbReference type="EMBL" id="KY575057">
    <property type="protein sequence ID" value="ATI20537.1"/>
    <property type="molecule type" value="Genomic_DNA"/>
</dbReference>
<geneLocation type="mitochondrion" evidence="3"/>
<keyword evidence="1" id="KW-1133">Transmembrane helix</keyword>
<dbReference type="Pfam" id="PF00961">
    <property type="entry name" value="LAGLIDADG_1"/>
    <property type="match status" value="2"/>
</dbReference>
<dbReference type="Gene3D" id="3.10.28.10">
    <property type="entry name" value="Homing endonucleases"/>
    <property type="match status" value="2"/>
</dbReference>
<reference evidence="3" key="1">
    <citation type="submission" date="2017-02" db="EMBL/GenBank/DDBJ databases">
        <title>Fungal Comparative Genomics of Melanconis species and Ophiognomonia clavigignenti-juglandacearum at Different Phylogenetic Distances.</title>
        <authorList>
            <person name="Demers J.E."/>
            <person name="Castlebury L.A."/>
        </authorList>
    </citation>
    <scope>NUCLEOTIDE SEQUENCE</scope>
    <source>
        <strain evidence="3">CBS 121083</strain>
    </source>
</reference>
<name>A0A291LJ19_9PEZI</name>
<gene>
    <name evidence="3" type="primary">orf397</name>
</gene>
<dbReference type="SUPFAM" id="SSF55608">
    <property type="entry name" value="Homing endonucleases"/>
    <property type="match status" value="2"/>
</dbReference>
<keyword evidence="1" id="KW-0812">Transmembrane</keyword>
<sequence>MKTLTDNHHLGYTFTLFLIHLTINIIAVFVYFCSFRRSLTKKLGECFFRSSATFTFGSRLNNISSFSGGKKYPKLFNIKSNRGYSTNSNSESIKLDPYFVTGLTEAEGCFSIIKNKDTRAKFGMTVMLRFKITMLVNELPLLNAVHSFFGVGYVNVDDKRGTAEYQVRDKRSLGLIKEHFLKYPLRGTKFLDFCDFLQALELMEQNLHRFLHARTSTGPCMKVENNLKLLISLSKGMNSFRKDYSKFPPIHTIKRNSAYIPLSGNYINGFIAGDGSLYLRTKSNFGSMGIQISQHVNNSNLLRELADYFNPNLKVSVHGKESIQITLGGKKLWNEVISKHFIDNPIHGSKGLRLKKLQAIAKILDSGEHLTRRGRALVFKPEYKDRILKIWDEEYAA</sequence>
<accession>A0A291LJ19</accession>
<evidence type="ECO:0000313" key="3">
    <source>
        <dbReference type="EMBL" id="ATI20537.1"/>
    </source>
</evidence>
<keyword evidence="3" id="KW-0378">Hydrolase</keyword>
<keyword evidence="3" id="KW-0255">Endonuclease</keyword>
<feature type="transmembrane region" description="Helical" evidence="1">
    <location>
        <begin position="12"/>
        <end position="33"/>
    </location>
</feature>
<dbReference type="AlphaFoldDB" id="A0A291LJ19"/>
<feature type="domain" description="Homing endonuclease LAGLIDADG" evidence="2">
    <location>
        <begin position="101"/>
        <end position="199"/>
    </location>
</feature>
<keyword evidence="3" id="KW-0540">Nuclease</keyword>
<dbReference type="InterPro" id="IPR027434">
    <property type="entry name" value="Homing_endonucl"/>
</dbReference>
<feature type="domain" description="Homing endonuclease LAGLIDADG" evidence="2">
    <location>
        <begin position="268"/>
        <end position="358"/>
    </location>
</feature>
<keyword evidence="1" id="KW-0472">Membrane</keyword>
<evidence type="ECO:0000256" key="1">
    <source>
        <dbReference type="SAM" id="Phobius"/>
    </source>
</evidence>
<dbReference type="GO" id="GO:0005739">
    <property type="term" value="C:mitochondrion"/>
    <property type="evidence" value="ECO:0007669"/>
    <property type="project" value="UniProtKB-ARBA"/>
</dbReference>
<dbReference type="PANTHER" id="PTHR36181:SF4">
    <property type="entry name" value="LAGLIDADG ENDONUCLEASE"/>
    <property type="match status" value="1"/>
</dbReference>
<proteinExistence type="predicted"/>
<dbReference type="InterPro" id="IPR051289">
    <property type="entry name" value="LAGLIDADG_Endonuclease"/>
</dbReference>
<organism evidence="3">
    <name type="scientific">Juglanconis juglandina</name>
    <dbReference type="NCBI Taxonomy" id="1940567"/>
    <lineage>
        <taxon>Eukaryota</taxon>
        <taxon>Fungi</taxon>
        <taxon>Dikarya</taxon>
        <taxon>Ascomycota</taxon>
        <taxon>Pezizomycotina</taxon>
        <taxon>Sordariomycetes</taxon>
        <taxon>Sordariomycetidae</taxon>
        <taxon>Diaporthales</taxon>
        <taxon>Juglanconidaceae</taxon>
        <taxon>Juglanconis</taxon>
    </lineage>
</organism>
<protein>
    <submittedName>
        <fullName evidence="3">LAGLIDADG endonuclease</fullName>
    </submittedName>
</protein>
<keyword evidence="3" id="KW-0496">Mitochondrion</keyword>
<evidence type="ECO:0000259" key="2">
    <source>
        <dbReference type="Pfam" id="PF00961"/>
    </source>
</evidence>
<dbReference type="GO" id="GO:0004519">
    <property type="term" value="F:endonuclease activity"/>
    <property type="evidence" value="ECO:0007669"/>
    <property type="project" value="UniProtKB-KW"/>
</dbReference>
<dbReference type="PANTHER" id="PTHR36181">
    <property type="entry name" value="INTRON-ENCODED ENDONUCLEASE AI3-RELATED"/>
    <property type="match status" value="1"/>
</dbReference>